<evidence type="ECO:0000313" key="3">
    <source>
        <dbReference type="EMBL" id="SDR29392.1"/>
    </source>
</evidence>
<dbReference type="PANTHER" id="PTHR30590:SF2">
    <property type="entry name" value="INNER MEMBRANE PROTEIN"/>
    <property type="match status" value="1"/>
</dbReference>
<keyword evidence="4" id="KW-1185">Reference proteome</keyword>
<feature type="transmembrane region" description="Helical" evidence="1">
    <location>
        <begin position="181"/>
        <end position="198"/>
    </location>
</feature>
<keyword evidence="1" id="KW-0812">Transmembrane</keyword>
<feature type="domain" description="DUF418" evidence="2">
    <location>
        <begin position="181"/>
        <end position="310"/>
    </location>
</feature>
<feature type="transmembrane region" description="Helical" evidence="1">
    <location>
        <begin position="204"/>
        <end position="227"/>
    </location>
</feature>
<protein>
    <submittedName>
        <fullName evidence="3">Uncharacterized membrane protein YeiB</fullName>
    </submittedName>
</protein>
<feature type="transmembrane region" description="Helical" evidence="1">
    <location>
        <begin position="96"/>
        <end position="116"/>
    </location>
</feature>
<feature type="transmembrane region" description="Helical" evidence="1">
    <location>
        <begin position="247"/>
        <end position="265"/>
    </location>
</feature>
<accession>A0A1H1HV84</accession>
<proteinExistence type="predicted"/>
<dbReference type="Pfam" id="PF04235">
    <property type="entry name" value="DUF418"/>
    <property type="match status" value="1"/>
</dbReference>
<gene>
    <name evidence="3" type="ORF">SAMN04489764_4866</name>
</gene>
<dbReference type="AlphaFoldDB" id="A0A1H1HV84"/>
<dbReference type="Proteomes" id="UP000217103">
    <property type="component" value="Unassembled WGS sequence"/>
</dbReference>
<keyword evidence="1" id="KW-1133">Transmembrane helix</keyword>
<feature type="transmembrane region" description="Helical" evidence="1">
    <location>
        <begin position="67"/>
        <end position="84"/>
    </location>
</feature>
<dbReference type="EMBL" id="FNKK01000002">
    <property type="protein sequence ID" value="SDR29392.1"/>
    <property type="molecule type" value="Genomic_DNA"/>
</dbReference>
<sequence>MPLAWVPVTDAPQPARTGRIHELDAVRGFALCGIMLVNTWQHTVGRLGDAPRGTVDHVVENVLQGRFYPIFSVLFGVSLVLFLRSAGSRWILARRLIVLAAFGFAHTAINPGEVLLPYAVYGMAVLIPASFMPRLAVLLLGVVTTVWAANVGGGSLLIPGLFLLGMALIEYHPPRRAVPPVFLASAVLGAALTVLWAFRPVQPITAVYALAGVCSALAYATGLLLLLRTPLRAPLLSTLVPLGRTALTCYLSQTLVILAALPLLTADPTRLSVFALAAATVAAQAVLARWWLARFRYGPLEWVWRSLTWGRPVSNRIPPAPQGGSGRPG</sequence>
<evidence type="ECO:0000259" key="2">
    <source>
        <dbReference type="Pfam" id="PF04235"/>
    </source>
</evidence>
<organism evidence="3 4">
    <name type="scientific">Thermostaphylospora chromogena</name>
    <dbReference type="NCBI Taxonomy" id="35622"/>
    <lineage>
        <taxon>Bacteria</taxon>
        <taxon>Bacillati</taxon>
        <taxon>Actinomycetota</taxon>
        <taxon>Actinomycetes</taxon>
        <taxon>Streptosporangiales</taxon>
        <taxon>Thermomonosporaceae</taxon>
        <taxon>Thermostaphylospora</taxon>
    </lineage>
</organism>
<dbReference type="STRING" id="35622.SAMN04489764_4866"/>
<feature type="transmembrane region" description="Helical" evidence="1">
    <location>
        <begin position="271"/>
        <end position="292"/>
    </location>
</feature>
<evidence type="ECO:0000256" key="1">
    <source>
        <dbReference type="SAM" id="Phobius"/>
    </source>
</evidence>
<dbReference type="InterPro" id="IPR052529">
    <property type="entry name" value="Bact_Transport_Assoc"/>
</dbReference>
<evidence type="ECO:0000313" key="4">
    <source>
        <dbReference type="Proteomes" id="UP000217103"/>
    </source>
</evidence>
<dbReference type="InterPro" id="IPR007349">
    <property type="entry name" value="DUF418"/>
</dbReference>
<dbReference type="PANTHER" id="PTHR30590">
    <property type="entry name" value="INNER MEMBRANE PROTEIN"/>
    <property type="match status" value="1"/>
</dbReference>
<feature type="transmembrane region" description="Helical" evidence="1">
    <location>
        <begin position="136"/>
        <end position="169"/>
    </location>
</feature>
<reference evidence="3 4" key="1">
    <citation type="submission" date="2016-10" db="EMBL/GenBank/DDBJ databases">
        <authorList>
            <person name="de Groot N.N."/>
        </authorList>
    </citation>
    <scope>NUCLEOTIDE SEQUENCE [LARGE SCALE GENOMIC DNA]</scope>
    <source>
        <strain evidence="3 4">DSM 43794</strain>
    </source>
</reference>
<keyword evidence="1" id="KW-0472">Membrane</keyword>
<name>A0A1H1HV84_9ACTN</name>